<reference evidence="1 2" key="1">
    <citation type="submission" date="2018-04" db="EMBL/GenBank/DDBJ databases">
        <title>Pedobacter chongqingensis sp. nov., isolated from a rottenly hemp rope.</title>
        <authorList>
            <person name="Cai Y."/>
        </authorList>
    </citation>
    <scope>NUCLEOTIDE SEQUENCE [LARGE SCALE GENOMIC DNA]</scope>
    <source>
        <strain evidence="1 2">FJ4-8</strain>
    </source>
</reference>
<name>A0A2U2P9V6_9SPHI</name>
<comment type="caution">
    <text evidence="1">The sequence shown here is derived from an EMBL/GenBank/DDBJ whole genome shotgun (WGS) entry which is preliminary data.</text>
</comment>
<dbReference type="RefSeq" id="WP_109418500.1">
    <property type="nucleotide sequence ID" value="NZ_QEAS01000058.1"/>
</dbReference>
<gene>
    <name evidence="1" type="ORF">DDR33_24970</name>
</gene>
<protein>
    <submittedName>
        <fullName evidence="1">Uncharacterized protein</fullName>
    </submittedName>
</protein>
<organism evidence="1 2">
    <name type="scientific">Pararcticibacter amylolyticus</name>
    <dbReference type="NCBI Taxonomy" id="2173175"/>
    <lineage>
        <taxon>Bacteria</taxon>
        <taxon>Pseudomonadati</taxon>
        <taxon>Bacteroidota</taxon>
        <taxon>Sphingobacteriia</taxon>
        <taxon>Sphingobacteriales</taxon>
        <taxon>Sphingobacteriaceae</taxon>
        <taxon>Pararcticibacter</taxon>
    </lineage>
</organism>
<accession>A0A2U2P9V6</accession>
<keyword evidence="2" id="KW-1185">Reference proteome</keyword>
<evidence type="ECO:0000313" key="2">
    <source>
        <dbReference type="Proteomes" id="UP000245647"/>
    </source>
</evidence>
<dbReference type="Proteomes" id="UP000245647">
    <property type="component" value="Unassembled WGS sequence"/>
</dbReference>
<dbReference type="AlphaFoldDB" id="A0A2U2P9V6"/>
<sequence length="138" mass="13995">MGQILNLGGVVWGGAELGIQAVRQNNGAQTIGRFLGFGTQRTAAALRGTLGQVSKLGKQLGTAGMILSAATYGSQLLTNPQGISTATHANFWIGATLYGAAAVFGGPVVAGAALIYGTAQLGSWIYNGKTLEENVIGD</sequence>
<proteinExistence type="predicted"/>
<dbReference type="EMBL" id="QEAS01000058">
    <property type="protein sequence ID" value="PWG77919.1"/>
    <property type="molecule type" value="Genomic_DNA"/>
</dbReference>
<dbReference type="OrthoDB" id="9859418at2"/>
<evidence type="ECO:0000313" key="1">
    <source>
        <dbReference type="EMBL" id="PWG77919.1"/>
    </source>
</evidence>